<sequence>MIRRLNWADLPLGAPVVPVGELSLHRSLTSGLCRRPGDPSGVFWGVGDRGPNIKPHDAARRYGLTALEPLAVLDGAKIMVAPEIGPALARFRLDGNCVVLEARFLLHAPDGTPINGLPPAEQRGAETEAVFAIDGSPLPTSVHGADCEGVALAPGGRFWVAEEYGPSLLLVDDQGVVLRRVVPQGSEGRFAGSAVPISASLPVIACKRRLNRGFEALAFDPVRNVIYAAFQSPLAHPDKAAHDAGDLVRIWALNPDDLTFLREYAYPLDPPARFARDSAAGQVVPGDVKISEMAVLPDGSLIVLERVTLSTHLYRVMPGKPVPARFIDPDHRPTLEQVGQAGCGDHRIAMLTKQRIVSSDDHPEICGDLEGLLVLEGGDLLLANDSDYGTEGAATQFWRISV</sequence>
<protein>
    <submittedName>
        <fullName evidence="2">Esterase-like activity of phytase family protein</fullName>
    </submittedName>
</protein>
<reference evidence="2 3" key="1">
    <citation type="submission" date="2024-09" db="EMBL/GenBank/DDBJ databases">
        <authorList>
            <person name="Sun Q."/>
            <person name="Mori K."/>
        </authorList>
    </citation>
    <scope>NUCLEOTIDE SEQUENCE [LARGE SCALE GENOMIC DNA]</scope>
    <source>
        <strain evidence="2 3">NCAIM B.02537</strain>
    </source>
</reference>
<dbReference type="Proteomes" id="UP001589943">
    <property type="component" value="Unassembled WGS sequence"/>
</dbReference>
<dbReference type="PANTHER" id="PTHR37957">
    <property type="entry name" value="BLR7070 PROTEIN"/>
    <property type="match status" value="1"/>
</dbReference>
<evidence type="ECO:0000259" key="1">
    <source>
        <dbReference type="Pfam" id="PF13449"/>
    </source>
</evidence>
<organism evidence="2 3">
    <name type="scientific">Novosphingobium aquiterrae</name>
    <dbReference type="NCBI Taxonomy" id="624388"/>
    <lineage>
        <taxon>Bacteria</taxon>
        <taxon>Pseudomonadati</taxon>
        <taxon>Pseudomonadota</taxon>
        <taxon>Alphaproteobacteria</taxon>
        <taxon>Sphingomonadales</taxon>
        <taxon>Sphingomonadaceae</taxon>
        <taxon>Novosphingobium</taxon>
    </lineage>
</organism>
<dbReference type="RefSeq" id="WP_379480248.1">
    <property type="nucleotide sequence ID" value="NZ_JBHLTL010000001.1"/>
</dbReference>
<keyword evidence="3" id="KW-1185">Reference proteome</keyword>
<proteinExistence type="predicted"/>
<dbReference type="Pfam" id="PF13449">
    <property type="entry name" value="Phytase-like"/>
    <property type="match status" value="1"/>
</dbReference>
<name>A0ABV6PGR9_9SPHN</name>
<dbReference type="InterPro" id="IPR027372">
    <property type="entry name" value="Phytase-like_dom"/>
</dbReference>
<dbReference type="EMBL" id="JBHLTL010000001">
    <property type="protein sequence ID" value="MFC0588759.1"/>
    <property type="molecule type" value="Genomic_DNA"/>
</dbReference>
<accession>A0ABV6PGR9</accession>
<dbReference type="SUPFAM" id="SSF63829">
    <property type="entry name" value="Calcium-dependent phosphotriesterase"/>
    <property type="match status" value="1"/>
</dbReference>
<gene>
    <name evidence="2" type="ORF">ACFFF7_04975</name>
</gene>
<comment type="caution">
    <text evidence="2">The sequence shown here is derived from an EMBL/GenBank/DDBJ whole genome shotgun (WGS) entry which is preliminary data.</text>
</comment>
<evidence type="ECO:0000313" key="2">
    <source>
        <dbReference type="EMBL" id="MFC0588759.1"/>
    </source>
</evidence>
<feature type="domain" description="Phytase-like" evidence="1">
    <location>
        <begin position="83"/>
        <end position="387"/>
    </location>
</feature>
<dbReference type="PANTHER" id="PTHR37957:SF1">
    <property type="entry name" value="PHYTASE-LIKE DOMAIN-CONTAINING PROTEIN"/>
    <property type="match status" value="1"/>
</dbReference>
<evidence type="ECO:0000313" key="3">
    <source>
        <dbReference type="Proteomes" id="UP001589943"/>
    </source>
</evidence>